<dbReference type="InterPro" id="IPR004839">
    <property type="entry name" value="Aminotransferase_I/II_large"/>
</dbReference>
<feature type="domain" description="Aminotransferase class I/classII large" evidence="5">
    <location>
        <begin position="73"/>
        <end position="446"/>
    </location>
</feature>
<proteinExistence type="inferred from homology"/>
<dbReference type="EMBL" id="JAULSW010000004">
    <property type="protein sequence ID" value="KAK3385760.1"/>
    <property type="molecule type" value="Genomic_DNA"/>
</dbReference>
<evidence type="ECO:0000313" key="7">
    <source>
        <dbReference type="Proteomes" id="UP001285441"/>
    </source>
</evidence>
<evidence type="ECO:0000256" key="3">
    <source>
        <dbReference type="ARBA" id="ARBA00022679"/>
    </source>
</evidence>
<evidence type="ECO:0000313" key="6">
    <source>
        <dbReference type="EMBL" id="KAK3385760.1"/>
    </source>
</evidence>
<dbReference type="Proteomes" id="UP001285441">
    <property type="component" value="Unassembled WGS sequence"/>
</dbReference>
<comment type="similarity">
    <text evidence="2">Belongs to the class-II pyridoxal-phosphate-dependent aminotransferase family. BioF subfamily.</text>
</comment>
<evidence type="ECO:0000256" key="4">
    <source>
        <dbReference type="ARBA" id="ARBA00022898"/>
    </source>
</evidence>
<dbReference type="InterPro" id="IPR015424">
    <property type="entry name" value="PyrdxlP-dep_Trfase"/>
</dbReference>
<sequence length="487" mass="53406">MGSSPEPVETSSFLSLTGALATSIKGHRIQPEHTKSLPTFYRNLEEALDTKRASDSFYATLPTGGPDHAGSVDFSSGDVMSMARNPEHRKEFLAELATHPEFALGTTSTRLMDGNYSYIEKAEADIAAFHGVEAGLIVHSGFEANVVIWTTIPKQGDVIVYDDSVHASTNDGIRQSMATDRVAFPHNDVDAFRGTLRDILATRPLVRQGKRSVLVAVESIYSMEGDICPLQELLDASQDVFQDHQGGIQFVVDEAHSGGWIGPGGRGLVCELGLEKEIAVVMHTFGKATGAAGAIILGSKSIRDTAINFGRPIMFSTAPTFPFVAAITSGCKVLSTKDHDRQRIQDMSRLFFELLTSHELWETAKSKGILRVPLADGWEDRVVNTHLLAIFTRPKSFWWMYYHLLSAGYRTFPASYPAVPPGQSRLRVIIHAHNTEEQVEGFVDAIYAWVQEMLDIEAGTATGTVTKAAKEVYDLMRREQVTGFGIV</sequence>
<dbReference type="SUPFAM" id="SSF53383">
    <property type="entry name" value="PLP-dependent transferases"/>
    <property type="match status" value="1"/>
</dbReference>
<reference evidence="6" key="2">
    <citation type="submission" date="2023-06" db="EMBL/GenBank/DDBJ databases">
        <authorList>
            <consortium name="Lawrence Berkeley National Laboratory"/>
            <person name="Haridas S."/>
            <person name="Hensen N."/>
            <person name="Bonometti L."/>
            <person name="Westerberg I."/>
            <person name="Brannstrom I.O."/>
            <person name="Guillou S."/>
            <person name="Cros-Aarteil S."/>
            <person name="Calhoun S."/>
            <person name="Kuo A."/>
            <person name="Mondo S."/>
            <person name="Pangilinan J."/>
            <person name="Riley R."/>
            <person name="LaButti K."/>
            <person name="Andreopoulos B."/>
            <person name="Lipzen A."/>
            <person name="Chen C."/>
            <person name="Yanf M."/>
            <person name="Daum C."/>
            <person name="Ng V."/>
            <person name="Clum A."/>
            <person name="Steindorff A."/>
            <person name="Ohm R."/>
            <person name="Martin F."/>
            <person name="Silar P."/>
            <person name="Natvig D."/>
            <person name="Lalanne C."/>
            <person name="Gautier V."/>
            <person name="Ament-velasquez S.L."/>
            <person name="Kruys A."/>
            <person name="Hutchinson M.I."/>
            <person name="Powell A.J."/>
            <person name="Barry K."/>
            <person name="Miller A.N."/>
            <person name="Grigoriev I.V."/>
            <person name="Debuchy R."/>
            <person name="Gladieux P."/>
            <person name="Thoren M.H."/>
            <person name="Johannesson H."/>
        </authorList>
    </citation>
    <scope>NUCLEOTIDE SEQUENCE</scope>
    <source>
        <strain evidence="6">CBS 232.78</strain>
    </source>
</reference>
<dbReference type="Gene3D" id="3.90.1150.10">
    <property type="entry name" value="Aspartate Aminotransferase, domain 1"/>
    <property type="match status" value="1"/>
</dbReference>
<name>A0AAE0NQF6_9PEZI</name>
<dbReference type="InterPro" id="IPR015422">
    <property type="entry name" value="PyrdxlP-dep_Trfase_small"/>
</dbReference>
<evidence type="ECO:0000256" key="1">
    <source>
        <dbReference type="ARBA" id="ARBA00001933"/>
    </source>
</evidence>
<dbReference type="GO" id="GO:0030170">
    <property type="term" value="F:pyridoxal phosphate binding"/>
    <property type="evidence" value="ECO:0007669"/>
    <property type="project" value="InterPro"/>
</dbReference>
<comment type="caution">
    <text evidence="6">The sequence shown here is derived from an EMBL/GenBank/DDBJ whole genome shotgun (WGS) entry which is preliminary data.</text>
</comment>
<evidence type="ECO:0000256" key="2">
    <source>
        <dbReference type="ARBA" id="ARBA00010008"/>
    </source>
</evidence>
<reference evidence="6" key="1">
    <citation type="journal article" date="2023" name="Mol. Phylogenet. Evol.">
        <title>Genome-scale phylogeny and comparative genomics of the fungal order Sordariales.</title>
        <authorList>
            <person name="Hensen N."/>
            <person name="Bonometti L."/>
            <person name="Westerberg I."/>
            <person name="Brannstrom I.O."/>
            <person name="Guillou S."/>
            <person name="Cros-Aarteil S."/>
            <person name="Calhoun S."/>
            <person name="Haridas S."/>
            <person name="Kuo A."/>
            <person name="Mondo S."/>
            <person name="Pangilinan J."/>
            <person name="Riley R."/>
            <person name="LaButti K."/>
            <person name="Andreopoulos B."/>
            <person name="Lipzen A."/>
            <person name="Chen C."/>
            <person name="Yan M."/>
            <person name="Daum C."/>
            <person name="Ng V."/>
            <person name="Clum A."/>
            <person name="Steindorff A."/>
            <person name="Ohm R.A."/>
            <person name="Martin F."/>
            <person name="Silar P."/>
            <person name="Natvig D.O."/>
            <person name="Lalanne C."/>
            <person name="Gautier V."/>
            <person name="Ament-Velasquez S.L."/>
            <person name="Kruys A."/>
            <person name="Hutchinson M.I."/>
            <person name="Powell A.J."/>
            <person name="Barry K."/>
            <person name="Miller A.N."/>
            <person name="Grigoriev I.V."/>
            <person name="Debuchy R."/>
            <person name="Gladieux P."/>
            <person name="Hiltunen Thoren M."/>
            <person name="Johannesson H."/>
        </authorList>
    </citation>
    <scope>NUCLEOTIDE SEQUENCE</scope>
    <source>
        <strain evidence="6">CBS 232.78</strain>
    </source>
</reference>
<accession>A0AAE0NQF6</accession>
<dbReference type="Gene3D" id="3.40.640.10">
    <property type="entry name" value="Type I PLP-dependent aspartate aminotransferase-like (Major domain)"/>
    <property type="match status" value="1"/>
</dbReference>
<dbReference type="GO" id="GO:0016740">
    <property type="term" value="F:transferase activity"/>
    <property type="evidence" value="ECO:0007669"/>
    <property type="project" value="UniProtKB-KW"/>
</dbReference>
<organism evidence="6 7">
    <name type="scientific">Podospora didyma</name>
    <dbReference type="NCBI Taxonomy" id="330526"/>
    <lineage>
        <taxon>Eukaryota</taxon>
        <taxon>Fungi</taxon>
        <taxon>Dikarya</taxon>
        <taxon>Ascomycota</taxon>
        <taxon>Pezizomycotina</taxon>
        <taxon>Sordariomycetes</taxon>
        <taxon>Sordariomycetidae</taxon>
        <taxon>Sordariales</taxon>
        <taxon>Podosporaceae</taxon>
        <taxon>Podospora</taxon>
    </lineage>
</organism>
<comment type="cofactor">
    <cofactor evidence="1">
        <name>pyridoxal 5'-phosphate</name>
        <dbReference type="ChEBI" id="CHEBI:597326"/>
    </cofactor>
</comment>
<evidence type="ECO:0000259" key="5">
    <source>
        <dbReference type="Pfam" id="PF00155"/>
    </source>
</evidence>
<dbReference type="Pfam" id="PF00155">
    <property type="entry name" value="Aminotran_1_2"/>
    <property type="match status" value="1"/>
</dbReference>
<protein>
    <submittedName>
        <fullName evidence="6">5-aminolevulinate synthase</fullName>
    </submittedName>
</protein>
<dbReference type="InterPro" id="IPR050087">
    <property type="entry name" value="AON_synthase_class-II"/>
</dbReference>
<dbReference type="PANTHER" id="PTHR13693">
    <property type="entry name" value="CLASS II AMINOTRANSFERASE/8-AMINO-7-OXONONANOATE SYNTHASE"/>
    <property type="match status" value="1"/>
</dbReference>
<dbReference type="PANTHER" id="PTHR13693:SF77">
    <property type="entry name" value="8-AMINO-7-OXONONANOATE SYNTHASE"/>
    <property type="match status" value="1"/>
</dbReference>
<keyword evidence="7" id="KW-1185">Reference proteome</keyword>
<dbReference type="AlphaFoldDB" id="A0AAE0NQF6"/>
<keyword evidence="4" id="KW-0663">Pyridoxal phosphate</keyword>
<dbReference type="InterPro" id="IPR015421">
    <property type="entry name" value="PyrdxlP-dep_Trfase_major"/>
</dbReference>
<gene>
    <name evidence="6" type="ORF">B0H63DRAFT_433521</name>
</gene>
<dbReference type="GO" id="GO:0009102">
    <property type="term" value="P:biotin biosynthetic process"/>
    <property type="evidence" value="ECO:0007669"/>
    <property type="project" value="TreeGrafter"/>
</dbReference>
<keyword evidence="3" id="KW-0808">Transferase</keyword>